<dbReference type="eggNOG" id="ENOG502S395">
    <property type="taxonomic scope" value="Eukaryota"/>
</dbReference>
<proteinExistence type="predicted"/>
<dbReference type="STRING" id="44689.Q551P2"/>
<dbReference type="InParanoid" id="Q551P2"/>
<comment type="caution">
    <text evidence="1">The sequence shown here is derived from an EMBL/GenBank/DDBJ whole genome shotgun (WGS) entry which is preliminary data.</text>
</comment>
<dbReference type="VEuPathDB" id="AmoebaDB:DDB_G0276485"/>
<dbReference type="AlphaFoldDB" id="Q551P2"/>
<dbReference type="Proteomes" id="UP000002195">
    <property type="component" value="Unassembled WGS sequence"/>
</dbReference>
<dbReference type="dictyBase" id="DDB_G0276485"/>
<dbReference type="OMA" id="NHQILYR"/>
<name>Q551P2_DICDI</name>
<dbReference type="KEGG" id="ddi:DDB_G0276485"/>
<reference evidence="1 2" key="1">
    <citation type="journal article" date="2005" name="Nature">
        <title>The genome of the social amoeba Dictyostelium discoideum.</title>
        <authorList>
            <consortium name="The Dictyostelium discoideum Sequencing Consortium"/>
            <person name="Eichinger L."/>
            <person name="Pachebat J.A."/>
            <person name="Glockner G."/>
            <person name="Rajandream M.A."/>
            <person name="Sucgang R."/>
            <person name="Berriman M."/>
            <person name="Song J."/>
            <person name="Olsen R."/>
            <person name="Szafranski K."/>
            <person name="Xu Q."/>
            <person name="Tunggal B."/>
            <person name="Kummerfeld S."/>
            <person name="Madera M."/>
            <person name="Konfortov B.A."/>
            <person name="Rivero F."/>
            <person name="Bankier A.T."/>
            <person name="Lehmann R."/>
            <person name="Hamlin N."/>
            <person name="Davies R."/>
            <person name="Gaudet P."/>
            <person name="Fey P."/>
            <person name="Pilcher K."/>
            <person name="Chen G."/>
            <person name="Saunders D."/>
            <person name="Sodergren E."/>
            <person name="Davis P."/>
            <person name="Kerhornou A."/>
            <person name="Nie X."/>
            <person name="Hall N."/>
            <person name="Anjard C."/>
            <person name="Hemphill L."/>
            <person name="Bason N."/>
            <person name="Farbrother P."/>
            <person name="Desany B."/>
            <person name="Just E."/>
            <person name="Morio T."/>
            <person name="Rost R."/>
            <person name="Churcher C."/>
            <person name="Cooper J."/>
            <person name="Haydock S."/>
            <person name="van Driessche N."/>
            <person name="Cronin A."/>
            <person name="Goodhead I."/>
            <person name="Muzny D."/>
            <person name="Mourier T."/>
            <person name="Pain A."/>
            <person name="Lu M."/>
            <person name="Harper D."/>
            <person name="Lindsay R."/>
            <person name="Hauser H."/>
            <person name="James K."/>
            <person name="Quiles M."/>
            <person name="Madan Babu M."/>
            <person name="Saito T."/>
            <person name="Buchrieser C."/>
            <person name="Wardroper A."/>
            <person name="Felder M."/>
            <person name="Thangavelu M."/>
            <person name="Johnson D."/>
            <person name="Knights A."/>
            <person name="Loulseged H."/>
            <person name="Mungall K."/>
            <person name="Oliver K."/>
            <person name="Price C."/>
            <person name="Quail M.A."/>
            <person name="Urushihara H."/>
            <person name="Hernandez J."/>
            <person name="Rabbinowitsch E."/>
            <person name="Steffen D."/>
            <person name="Sanders M."/>
            <person name="Ma J."/>
            <person name="Kohara Y."/>
            <person name="Sharp S."/>
            <person name="Simmonds M."/>
            <person name="Spiegler S."/>
            <person name="Tivey A."/>
            <person name="Sugano S."/>
            <person name="White B."/>
            <person name="Walker D."/>
            <person name="Woodward J."/>
            <person name="Winckler T."/>
            <person name="Tanaka Y."/>
            <person name="Shaulsky G."/>
            <person name="Schleicher M."/>
            <person name="Weinstock G."/>
            <person name="Rosenthal A."/>
            <person name="Cox E.C."/>
            <person name="Chisholm R.L."/>
            <person name="Gibbs R."/>
            <person name="Loomis W.F."/>
            <person name="Platzer M."/>
            <person name="Kay R.R."/>
            <person name="Williams J."/>
            <person name="Dear P.H."/>
            <person name="Noegel A.A."/>
            <person name="Barrell B."/>
            <person name="Kuspa A."/>
        </authorList>
    </citation>
    <scope>NUCLEOTIDE SEQUENCE [LARGE SCALE GENOMIC DNA]</scope>
    <source>
        <strain evidence="1 2">AX4</strain>
    </source>
</reference>
<dbReference type="PhylomeDB" id="Q551P2"/>
<sequence length="406" mass="45242">MINIELISKFKKVIGYDFNCILVGEIFKSTNKHLLIGTVDGKIIVYLNDEEIEVLETKGSSIQQLELLDTTKFGSIDVISGDSNGNLVIFSNHQILYRDTLNGSITSIITHRLSNNDFNIVVGDSLGLVTSIKPHQNAIWRYKIPSVNQTLNSLIDSDIIAINPNIKINYDTTNTIGTSLHIKDMKSVEGYDMFKNKFNYLVISENASFIHILDQGKRLCSIPTPSPVNCMCIGYFDSNLSTSSPSSNASSNSNSTSSSSASLSPQIALGCENGFIYLLVDFKIYPYCQIGYPITKLNKMKYSDINNNDNDNNYNGNNNSNGDDDDDDVDDDLDILICTGYFNSIKMFYNKEVICDHSLDDWCHTLSIGQVENNGDKTIVIGKLDNTIEYLKPTKLIKKETLHPPL</sequence>
<accession>Q551P2</accession>
<protein>
    <submittedName>
        <fullName evidence="1">Uncharacterized protein</fullName>
    </submittedName>
</protein>
<organism evidence="1 2">
    <name type="scientific">Dictyostelium discoideum</name>
    <name type="common">Social amoeba</name>
    <dbReference type="NCBI Taxonomy" id="44689"/>
    <lineage>
        <taxon>Eukaryota</taxon>
        <taxon>Amoebozoa</taxon>
        <taxon>Evosea</taxon>
        <taxon>Eumycetozoa</taxon>
        <taxon>Dictyostelia</taxon>
        <taxon>Dictyosteliales</taxon>
        <taxon>Dictyosteliaceae</taxon>
        <taxon>Dictyostelium</taxon>
    </lineage>
</organism>
<dbReference type="HOGENOM" id="CLU_678679_0_0_1"/>
<dbReference type="EMBL" id="AAFI02000015">
    <property type="protein sequence ID" value="EAL69196.1"/>
    <property type="molecule type" value="Genomic_DNA"/>
</dbReference>
<evidence type="ECO:0000313" key="2">
    <source>
        <dbReference type="Proteomes" id="UP000002195"/>
    </source>
</evidence>
<dbReference type="RefSeq" id="XP_643092.1">
    <property type="nucleotide sequence ID" value="XM_638000.1"/>
</dbReference>
<evidence type="ECO:0000313" key="1">
    <source>
        <dbReference type="EMBL" id="EAL69196.1"/>
    </source>
</evidence>
<keyword evidence="2" id="KW-1185">Reference proteome</keyword>
<dbReference type="PaxDb" id="44689-DDB0203833"/>
<dbReference type="GeneID" id="8620496"/>
<gene>
    <name evidence="1" type="ORF">DDB_G0276485</name>
</gene>